<proteinExistence type="predicted"/>
<dbReference type="OrthoDB" id="7413598at2"/>
<keyword evidence="3" id="KW-1133">Transmembrane helix</keyword>
<dbReference type="EMBL" id="JTDN01000003">
    <property type="protein sequence ID" value="KHL24269.1"/>
    <property type="molecule type" value="Genomic_DNA"/>
</dbReference>
<dbReference type="RefSeq" id="WP_039097848.1">
    <property type="nucleotide sequence ID" value="NZ_JTDN01000003.1"/>
</dbReference>
<feature type="region of interest" description="Disordered" evidence="2">
    <location>
        <begin position="669"/>
        <end position="727"/>
    </location>
</feature>
<keyword evidence="7" id="KW-1185">Reference proteome</keyword>
<dbReference type="AlphaFoldDB" id="A0A0B2BSA6"/>
<feature type="region of interest" description="Disordered" evidence="2">
    <location>
        <begin position="930"/>
        <end position="952"/>
    </location>
</feature>
<dbReference type="STRING" id="1572751.PK98_14990"/>
<dbReference type="InterPro" id="IPR012931">
    <property type="entry name" value="TraG_N_Proteobacteria"/>
</dbReference>
<gene>
    <name evidence="6" type="ORF">PK98_14990</name>
</gene>
<feature type="region of interest" description="Disordered" evidence="2">
    <location>
        <begin position="962"/>
        <end position="981"/>
    </location>
</feature>
<evidence type="ECO:0000256" key="3">
    <source>
        <dbReference type="SAM" id="Phobius"/>
    </source>
</evidence>
<feature type="domain" description="TraG N-terminal Proteobacteria" evidence="5">
    <location>
        <begin position="3"/>
        <end position="452"/>
    </location>
</feature>
<dbReference type="Proteomes" id="UP000030988">
    <property type="component" value="Unassembled WGS sequence"/>
</dbReference>
<reference evidence="6 7" key="1">
    <citation type="submission" date="2014-11" db="EMBL/GenBank/DDBJ databases">
        <title>Draft genome sequence of Kirrobacter mercurialis.</title>
        <authorList>
            <person name="Coil D.A."/>
            <person name="Eisen J.A."/>
        </authorList>
    </citation>
    <scope>NUCLEOTIDE SEQUENCE [LARGE SCALE GENOMIC DNA]</scope>
    <source>
        <strain evidence="6 7">Coronado</strain>
    </source>
</reference>
<comment type="caution">
    <text evidence="6">The sequence shown here is derived from an EMBL/GenBank/DDBJ whole genome shotgun (WGS) entry which is preliminary data.</text>
</comment>
<feature type="compositionally biased region" description="Polar residues" evidence="2">
    <location>
        <begin position="711"/>
        <end position="725"/>
    </location>
</feature>
<protein>
    <submittedName>
        <fullName evidence="6">Peptidase M23</fullName>
    </submittedName>
</protein>
<dbReference type="InterPro" id="IPR050570">
    <property type="entry name" value="Cell_wall_metabolism_enzyme"/>
</dbReference>
<dbReference type="SUPFAM" id="SSF51261">
    <property type="entry name" value="Duplicated hybrid motif"/>
    <property type="match status" value="1"/>
</dbReference>
<evidence type="ECO:0000256" key="2">
    <source>
        <dbReference type="SAM" id="MobiDB-lite"/>
    </source>
</evidence>
<feature type="transmembrane region" description="Helical" evidence="3">
    <location>
        <begin position="87"/>
        <end position="106"/>
    </location>
</feature>
<dbReference type="Gene3D" id="2.70.70.10">
    <property type="entry name" value="Glucose Permease (Domain IIA)"/>
    <property type="match status" value="1"/>
</dbReference>
<dbReference type="PANTHER" id="PTHR21666">
    <property type="entry name" value="PEPTIDASE-RELATED"/>
    <property type="match status" value="1"/>
</dbReference>
<dbReference type="InterPro" id="IPR016047">
    <property type="entry name" value="M23ase_b-sheet_dom"/>
</dbReference>
<keyword evidence="3" id="KW-0472">Membrane</keyword>
<feature type="transmembrane region" description="Helical" evidence="3">
    <location>
        <begin position="57"/>
        <end position="75"/>
    </location>
</feature>
<feature type="transmembrane region" description="Helical" evidence="3">
    <location>
        <begin position="326"/>
        <end position="347"/>
    </location>
</feature>
<keyword evidence="1" id="KW-0732">Signal</keyword>
<keyword evidence="3" id="KW-0812">Transmembrane</keyword>
<dbReference type="Pfam" id="PF01551">
    <property type="entry name" value="Peptidase_M23"/>
    <property type="match status" value="1"/>
</dbReference>
<feature type="region of interest" description="Disordered" evidence="2">
    <location>
        <begin position="509"/>
        <end position="536"/>
    </location>
</feature>
<feature type="transmembrane region" description="Helical" evidence="3">
    <location>
        <begin position="359"/>
        <end position="380"/>
    </location>
</feature>
<feature type="domain" description="M23ase beta-sheet core" evidence="4">
    <location>
        <begin position="965"/>
        <end position="1060"/>
    </location>
</feature>
<evidence type="ECO:0000313" key="6">
    <source>
        <dbReference type="EMBL" id="KHL24269.1"/>
    </source>
</evidence>
<dbReference type="Pfam" id="PF07916">
    <property type="entry name" value="TraG_N"/>
    <property type="match status" value="1"/>
</dbReference>
<evidence type="ECO:0000313" key="7">
    <source>
        <dbReference type="Proteomes" id="UP000030988"/>
    </source>
</evidence>
<evidence type="ECO:0000259" key="5">
    <source>
        <dbReference type="Pfam" id="PF07916"/>
    </source>
</evidence>
<sequence length="1069" mass="114140">MLEIFTIGGGEYIVNVLNAVSAWCGGGGFRSLLRVVMVIGLMYSLLVVAFSMNWRAWLNWFLGATLMYGALIVPTTSVKVTDRLNPALPAAVVDNVPVGLAVVASISSQMGDWMTRTAETVFTMPEALKLSTNGMIYGSRLFDRTREFRIRDPRAKANVEEYIRQCLFYDFMLGHKDIGAVANSANLLEAIGPGSPARGMRFVLDDGTSEIRTCNSGYATLANTTMTSETNVGLLYAARRLYPNLADAAARTKLDTDLPLIGNAFFGSSQTAAQLFQQRALVDAFLEARANLGGADGDTFSSMRADEQARNTYTSIADQAMTWVPLLNIVLTVVFYAMFPVIFPLFLLPQTGVPAVKGYFTGFFYLAAWGPLYAVLHMFIMDRSAKGMQAVTDGAVTMATLADIDAVNADTATIAGFMMMSIPFLAAGMARGAMAISSQATSMLAPAQSAAEAAAVERTTGNYSYGNLAYQNLTGNVRQSDQWNTAPSQMGGFGKTGFQQADGTSAFSTADGTSVFDTRGGQSSLAQTPSGSSGFSTDMKRALSDGYGRVQSTRQTATDRWSATATTASELMQAVEQRRGSSVETGSGLNNSISDLHDVSSNISSTLQSRFGLSANEADRIARTSTLTGDGSLSAGIPGLAGIGVRAAALATRETGRTVTAEEALSDMRDYVSRESNSSQARQAREDFTRETSSSSDSTVRSLSNRLGASIEQSRAASLEASQSEETYRRISEDVSQAEARGFRLDHNETQEFVTYAQNELAKDPILAASGWTPGVVVPKTAQQEQVRDYMLDGYMRQRVNEVREELGVAVPDLPSATMQGPSVATSDDVVAWGNARMAGVQSQGPDVDVRASSGDPDVARTVSDRLEASDDRIIQSGVGLGNELASGRQQARAVGAEVGERNHATLARTMPGLSNALEALDGGRSGTSAVVPLDRGQSPTFPVSGRLSSDMGRRVNPVTERMSNHNGQDIAAPAGTPIRPTASGTVAQVGYDESRGNYAVLDHADGSQSKYFHMQSASNYDVGHELRAGDAIGRVGSTGRSTGPHLHYELWKNGQPVDPRRYALRDTE</sequence>
<evidence type="ECO:0000259" key="4">
    <source>
        <dbReference type="Pfam" id="PF01551"/>
    </source>
</evidence>
<accession>A0A0B2BSA6</accession>
<feature type="transmembrane region" description="Helical" evidence="3">
    <location>
        <begin position="31"/>
        <end position="50"/>
    </location>
</feature>
<name>A0A0B2BSA6_9SPHN</name>
<dbReference type="PANTHER" id="PTHR21666:SF289">
    <property type="entry name" value="L-ALA--D-GLU ENDOPEPTIDASE"/>
    <property type="match status" value="1"/>
</dbReference>
<dbReference type="CDD" id="cd12797">
    <property type="entry name" value="M23_peptidase"/>
    <property type="match status" value="1"/>
</dbReference>
<organism evidence="6 7">
    <name type="scientific">Croceibacterium mercuriale</name>
    <dbReference type="NCBI Taxonomy" id="1572751"/>
    <lineage>
        <taxon>Bacteria</taxon>
        <taxon>Pseudomonadati</taxon>
        <taxon>Pseudomonadota</taxon>
        <taxon>Alphaproteobacteria</taxon>
        <taxon>Sphingomonadales</taxon>
        <taxon>Erythrobacteraceae</taxon>
        <taxon>Croceibacterium</taxon>
    </lineage>
</organism>
<evidence type="ECO:0000256" key="1">
    <source>
        <dbReference type="ARBA" id="ARBA00022729"/>
    </source>
</evidence>
<dbReference type="GO" id="GO:0004222">
    <property type="term" value="F:metalloendopeptidase activity"/>
    <property type="evidence" value="ECO:0007669"/>
    <property type="project" value="TreeGrafter"/>
</dbReference>
<feature type="compositionally biased region" description="Low complexity" evidence="2">
    <location>
        <begin position="691"/>
        <end position="706"/>
    </location>
</feature>
<dbReference type="InterPro" id="IPR011055">
    <property type="entry name" value="Dup_hybrid_motif"/>
</dbReference>